<evidence type="ECO:0008006" key="4">
    <source>
        <dbReference type="Google" id="ProtNLM"/>
    </source>
</evidence>
<proteinExistence type="predicted"/>
<feature type="transmembrane region" description="Helical" evidence="1">
    <location>
        <begin position="119"/>
        <end position="140"/>
    </location>
</feature>
<keyword evidence="1" id="KW-0472">Membrane</keyword>
<sequence length="187" mass="19774">MHTSIPVAWVTHGSQPAVCARHGAKAELTASVAIESAPAPWTWALIPLGGIVFLAVRAATRRVVTAPRWAFCARCRSLRYLRMAAGFVLMGLMLAFLVVGLDAADTTYAGPAEHRSSSWAFAGALLAGVAGWAVLVLSRWQSIARARLSRDGLSVDVMKPSAEFEAAVEAVWVPPNTSASPVVARPA</sequence>
<gene>
    <name evidence="2" type="ORF">ACFOZ4_23405</name>
</gene>
<dbReference type="Proteomes" id="UP001595816">
    <property type="component" value="Unassembled WGS sequence"/>
</dbReference>
<comment type="caution">
    <text evidence="2">The sequence shown here is derived from an EMBL/GenBank/DDBJ whole genome shotgun (WGS) entry which is preliminary data.</text>
</comment>
<keyword evidence="3" id="KW-1185">Reference proteome</keyword>
<evidence type="ECO:0000313" key="2">
    <source>
        <dbReference type="EMBL" id="MFC4133566.1"/>
    </source>
</evidence>
<name>A0ABV8LT33_9ACTN</name>
<protein>
    <recommendedName>
        <fullName evidence="4">Transmembrane protein</fullName>
    </recommendedName>
</protein>
<evidence type="ECO:0000256" key="1">
    <source>
        <dbReference type="SAM" id="Phobius"/>
    </source>
</evidence>
<evidence type="ECO:0000313" key="3">
    <source>
        <dbReference type="Proteomes" id="UP001595816"/>
    </source>
</evidence>
<keyword evidence="1" id="KW-1133">Transmembrane helix</keyword>
<dbReference type="RefSeq" id="WP_253762358.1">
    <property type="nucleotide sequence ID" value="NZ_JAMZDZ010000001.1"/>
</dbReference>
<reference evidence="3" key="1">
    <citation type="journal article" date="2019" name="Int. J. Syst. Evol. Microbiol.">
        <title>The Global Catalogue of Microorganisms (GCM) 10K type strain sequencing project: providing services to taxonomists for standard genome sequencing and annotation.</title>
        <authorList>
            <consortium name="The Broad Institute Genomics Platform"/>
            <consortium name="The Broad Institute Genome Sequencing Center for Infectious Disease"/>
            <person name="Wu L."/>
            <person name="Ma J."/>
        </authorList>
    </citation>
    <scope>NUCLEOTIDE SEQUENCE [LARGE SCALE GENOMIC DNA]</scope>
    <source>
        <strain evidence="3">CGMCC 4.7289</strain>
    </source>
</reference>
<dbReference type="EMBL" id="JBHSAY010000012">
    <property type="protein sequence ID" value="MFC4133566.1"/>
    <property type="molecule type" value="Genomic_DNA"/>
</dbReference>
<feature type="transmembrane region" description="Helical" evidence="1">
    <location>
        <begin position="80"/>
        <end position="99"/>
    </location>
</feature>
<organism evidence="2 3">
    <name type="scientific">Hamadaea flava</name>
    <dbReference type="NCBI Taxonomy" id="1742688"/>
    <lineage>
        <taxon>Bacteria</taxon>
        <taxon>Bacillati</taxon>
        <taxon>Actinomycetota</taxon>
        <taxon>Actinomycetes</taxon>
        <taxon>Micromonosporales</taxon>
        <taxon>Micromonosporaceae</taxon>
        <taxon>Hamadaea</taxon>
    </lineage>
</organism>
<accession>A0ABV8LT33</accession>
<keyword evidence="1" id="KW-0812">Transmembrane</keyword>
<feature type="transmembrane region" description="Helical" evidence="1">
    <location>
        <begin position="41"/>
        <end position="59"/>
    </location>
</feature>